<accession>A0A1C4DFR4</accession>
<dbReference type="EMBL" id="FMBC01000016">
    <property type="protein sequence ID" value="SCC30118.1"/>
    <property type="molecule type" value="Genomic_DNA"/>
</dbReference>
<feature type="transmembrane region" description="Helical" evidence="1">
    <location>
        <begin position="96"/>
        <end position="127"/>
    </location>
</feature>
<gene>
    <name evidence="2" type="ORF">GA0061070_101619</name>
</gene>
<feature type="transmembrane region" description="Helical" evidence="1">
    <location>
        <begin position="248"/>
        <end position="270"/>
    </location>
</feature>
<sequence length="319" mass="36148">MLVLYAVFIINMVHGNIVLQLCMIALFLIFFPWLITQGLRYQFLMTEINGIRFSFYASPLRAWWVMMGCPLLIVAAAITVFSFFTSSALSSGSYTAIFTMIGIGTLVLLLGVAIMQGVYAAQWFGMLVNNLQYGKLKFSGEFSMKKCIIIIVLSMLLFVPFIAIALYITIPAFFMLSQYAYAVGDNPEQLAMLMGPFYGKLIFSYLVYIVGAIICYIFAFVKLRNYFYSQLALEGDIRFSSTVTLGRVFWISITNFLLCSVTLFLAWPWAKVRFTRYLLENTYLHGDLSSLPLENHDQQPAKDPANLLARGLSFYPALF</sequence>
<evidence type="ECO:0000313" key="3">
    <source>
        <dbReference type="Proteomes" id="UP000198515"/>
    </source>
</evidence>
<dbReference type="Pfam" id="PF05987">
    <property type="entry name" value="DUF898"/>
    <property type="match status" value="1"/>
</dbReference>
<evidence type="ECO:0000256" key="1">
    <source>
        <dbReference type="SAM" id="Phobius"/>
    </source>
</evidence>
<keyword evidence="1" id="KW-0472">Membrane</keyword>
<keyword evidence="1" id="KW-1133">Transmembrane helix</keyword>
<feature type="transmembrane region" description="Helical" evidence="1">
    <location>
        <begin position="62"/>
        <end position="84"/>
    </location>
</feature>
<dbReference type="Proteomes" id="UP000198515">
    <property type="component" value="Unassembled WGS sequence"/>
</dbReference>
<name>A0A1C4DFR4_9ENTR</name>
<dbReference type="InterPro" id="IPR010295">
    <property type="entry name" value="DUF898"/>
</dbReference>
<keyword evidence="1" id="KW-0812">Transmembrane</keyword>
<reference evidence="3" key="1">
    <citation type="submission" date="2016-08" db="EMBL/GenBank/DDBJ databases">
        <authorList>
            <person name="Varghese N."/>
            <person name="Submissions Spin"/>
        </authorList>
    </citation>
    <scope>NUCLEOTIDE SEQUENCE [LARGE SCALE GENOMIC DNA]</scope>
    <source>
        <strain evidence="3">REICA_142</strain>
    </source>
</reference>
<feature type="transmembrane region" description="Helical" evidence="1">
    <location>
        <begin position="6"/>
        <end position="35"/>
    </location>
</feature>
<proteinExistence type="predicted"/>
<feature type="transmembrane region" description="Helical" evidence="1">
    <location>
        <begin position="148"/>
        <end position="181"/>
    </location>
</feature>
<keyword evidence="3" id="KW-1185">Reference proteome</keyword>
<protein>
    <submittedName>
        <fullName evidence="2">Uncharacterized membrane protein YjgN, DUF898 family</fullName>
    </submittedName>
</protein>
<feature type="transmembrane region" description="Helical" evidence="1">
    <location>
        <begin position="201"/>
        <end position="221"/>
    </location>
</feature>
<dbReference type="AlphaFoldDB" id="A0A1C4DFR4"/>
<organism evidence="2 3">
    <name type="scientific">Kosakonia oryziphila</name>
    <dbReference type="NCBI Taxonomy" id="1005667"/>
    <lineage>
        <taxon>Bacteria</taxon>
        <taxon>Pseudomonadati</taxon>
        <taxon>Pseudomonadota</taxon>
        <taxon>Gammaproteobacteria</taxon>
        <taxon>Enterobacterales</taxon>
        <taxon>Enterobacteriaceae</taxon>
        <taxon>Kosakonia</taxon>
    </lineage>
</organism>
<evidence type="ECO:0000313" key="2">
    <source>
        <dbReference type="EMBL" id="SCC30118.1"/>
    </source>
</evidence>